<keyword evidence="4" id="KW-1185">Reference proteome</keyword>
<reference evidence="3" key="1">
    <citation type="submission" date="2023-03" db="EMBL/GenBank/DDBJ databases">
        <title>Massive genome expansion in bonnet fungi (Mycena s.s.) driven by repeated elements and novel gene families across ecological guilds.</title>
        <authorList>
            <consortium name="Lawrence Berkeley National Laboratory"/>
            <person name="Harder C.B."/>
            <person name="Miyauchi S."/>
            <person name="Viragh M."/>
            <person name="Kuo A."/>
            <person name="Thoen E."/>
            <person name="Andreopoulos B."/>
            <person name="Lu D."/>
            <person name="Skrede I."/>
            <person name="Drula E."/>
            <person name="Henrissat B."/>
            <person name="Morin E."/>
            <person name="Kohler A."/>
            <person name="Barry K."/>
            <person name="LaButti K."/>
            <person name="Morin E."/>
            <person name="Salamov A."/>
            <person name="Lipzen A."/>
            <person name="Mereny Z."/>
            <person name="Hegedus B."/>
            <person name="Baldrian P."/>
            <person name="Stursova M."/>
            <person name="Weitz H."/>
            <person name="Taylor A."/>
            <person name="Grigoriev I.V."/>
            <person name="Nagy L.G."/>
            <person name="Martin F."/>
            <person name="Kauserud H."/>
        </authorList>
    </citation>
    <scope>NUCLEOTIDE SEQUENCE</scope>
    <source>
        <strain evidence="3">9284</strain>
    </source>
</reference>
<proteinExistence type="predicted"/>
<dbReference type="InterPro" id="IPR036047">
    <property type="entry name" value="F-box-like_dom_sf"/>
</dbReference>
<feature type="compositionally biased region" description="Polar residues" evidence="2">
    <location>
        <begin position="1"/>
        <end position="20"/>
    </location>
</feature>
<feature type="region of interest" description="Disordered" evidence="2">
    <location>
        <begin position="1"/>
        <end position="32"/>
    </location>
</feature>
<protein>
    <recommendedName>
        <fullName evidence="5">F-box domain-containing protein</fullName>
    </recommendedName>
</protein>
<comment type="caution">
    <text evidence="3">The sequence shown here is derived from an EMBL/GenBank/DDBJ whole genome shotgun (WGS) entry which is preliminary data.</text>
</comment>
<organism evidence="3 4">
    <name type="scientific">Roridomyces roridus</name>
    <dbReference type="NCBI Taxonomy" id="1738132"/>
    <lineage>
        <taxon>Eukaryota</taxon>
        <taxon>Fungi</taxon>
        <taxon>Dikarya</taxon>
        <taxon>Basidiomycota</taxon>
        <taxon>Agaricomycotina</taxon>
        <taxon>Agaricomycetes</taxon>
        <taxon>Agaricomycetidae</taxon>
        <taxon>Agaricales</taxon>
        <taxon>Marasmiineae</taxon>
        <taxon>Mycenaceae</taxon>
        <taxon>Roridomyces</taxon>
    </lineage>
</organism>
<name>A0AAD7BMJ9_9AGAR</name>
<evidence type="ECO:0000256" key="1">
    <source>
        <dbReference type="SAM" id="Coils"/>
    </source>
</evidence>
<dbReference type="EMBL" id="JARKIF010000012">
    <property type="protein sequence ID" value="KAJ7625611.1"/>
    <property type="molecule type" value="Genomic_DNA"/>
</dbReference>
<evidence type="ECO:0000313" key="3">
    <source>
        <dbReference type="EMBL" id="KAJ7625611.1"/>
    </source>
</evidence>
<sequence>SSGLCLNSSGQLERPSSSLPSYILETNEPPTESQIPSIRDFISRARSHKSLLDSKIAQVQSFLQELLSQRDEAENEIRKHEGALSPLRRMPQEILSLIFTSTFSRTLFSEQSAPWISSAVCSRWRLIALSPTFWTTISDQDHHFNLFTLSTQLDRSGDLPLTVTFTCEALSLTADYESKVADLLAAHSARWETIFLDGPEAKLEVEMESTEPPSSSTLSIFSHAPRLAEAAINVSSWRWPVAMVLPWHQLSKFRASIEWGGLANLASASALTPVLAELYDHDRDNFASLSGAASLPRTLTKLA</sequence>
<evidence type="ECO:0000313" key="4">
    <source>
        <dbReference type="Proteomes" id="UP001221142"/>
    </source>
</evidence>
<evidence type="ECO:0008006" key="5">
    <source>
        <dbReference type="Google" id="ProtNLM"/>
    </source>
</evidence>
<dbReference type="SUPFAM" id="SSF81383">
    <property type="entry name" value="F-box domain"/>
    <property type="match status" value="1"/>
</dbReference>
<feature type="coiled-coil region" evidence="1">
    <location>
        <begin position="56"/>
        <end position="83"/>
    </location>
</feature>
<dbReference type="Proteomes" id="UP001221142">
    <property type="component" value="Unassembled WGS sequence"/>
</dbReference>
<gene>
    <name evidence="3" type="ORF">FB45DRAFT_921859</name>
</gene>
<accession>A0AAD7BMJ9</accession>
<evidence type="ECO:0000256" key="2">
    <source>
        <dbReference type="SAM" id="MobiDB-lite"/>
    </source>
</evidence>
<dbReference type="AlphaFoldDB" id="A0AAD7BMJ9"/>
<feature type="non-terminal residue" evidence="3">
    <location>
        <position position="303"/>
    </location>
</feature>
<keyword evidence="1" id="KW-0175">Coiled coil</keyword>